<evidence type="ECO:0000313" key="12">
    <source>
        <dbReference type="WBParaSite" id="Gr19_v10_g264.t4"/>
    </source>
</evidence>
<dbReference type="PANTHER" id="PTHR11347">
    <property type="entry name" value="CYCLIC NUCLEOTIDE PHOSPHODIESTERASE"/>
    <property type="match status" value="1"/>
</dbReference>
<dbReference type="CDD" id="cd18787">
    <property type="entry name" value="SF2_C_DEAD"/>
    <property type="match status" value="1"/>
</dbReference>
<evidence type="ECO:0000256" key="4">
    <source>
        <dbReference type="ARBA" id="ARBA00022806"/>
    </source>
</evidence>
<feature type="domain" description="PDEase" evidence="10">
    <location>
        <begin position="534"/>
        <end position="958"/>
    </location>
</feature>
<dbReference type="Pfam" id="PF00271">
    <property type="entry name" value="Helicase_C"/>
    <property type="match status" value="1"/>
</dbReference>
<dbReference type="GO" id="GO:0046872">
    <property type="term" value="F:metal ion binding"/>
    <property type="evidence" value="ECO:0007669"/>
    <property type="project" value="UniProtKB-KW"/>
</dbReference>
<dbReference type="InterPro" id="IPR027417">
    <property type="entry name" value="P-loop_NTPase"/>
</dbReference>
<dbReference type="CDD" id="cd00077">
    <property type="entry name" value="HDc"/>
    <property type="match status" value="1"/>
</dbReference>
<dbReference type="WBParaSite" id="Gr19_v10_g264.t4">
    <property type="protein sequence ID" value="Gr19_v10_g264.t4"/>
    <property type="gene ID" value="Gr19_v10_g264"/>
</dbReference>
<evidence type="ECO:0000256" key="3">
    <source>
        <dbReference type="ARBA" id="ARBA00022801"/>
    </source>
</evidence>
<sequence>MDTGGGQSAVATKFEAVLMISNNKLNNNNNNRNKTVEGQRMLLQQTTSSSTPSLIPPAVSSGAPSHHSSPSPSAAENRHNDPALYTALFKRKFVKVFTGWDLRASAERRWSRRGKLSNKQKAERSKSGLSPQQRQQQQQHSAQSSSTNLTPSSQRTSPCLRHCLECEVPTSKARVSNITFSTVTSATGLPTIAAEPSRPRSSSYWKPSHAHTVQNHHCGHNGGGIGLVTNISNSLPQRINFDEDEDGLNDQQQQHDAQGANDVAKKQFHKVGDGQRQQQRHQHQRRPVNEDGRDPSWQGVQQQQLQQQQRLLNSQEGTKEEEEEEEDEERQEAALATTSSSKLNETTGAKVHSAAFTNGGTRRVGIDSDQLHHHDGGSGVHRQQSSGSGDNTSLSSVATTTTTTTTTTAPYAHHDHAQSVDSDDMTGQPKSGFPSSTSSHRHKVANAAGAAGAVDVVGQQAKHHSKTTTPSSSSGTGSGGGGGGGGGRKSKSPRPIGPDEEYCNSEQSSSSLTAGGHLGAQHGLPAVYKTVNGTTFDRAELERDPTLRQVQEWSFPIFRLAEKHKRTVLSRLTYAIFKEADLFRTFKISYAKFFNYFHALESGYWDIPYHNRIHAADVLHGTYYLTCHPVHAFCGYHSSEMEDEDELEDEEEEEDEEGEEEDHHRDSSTLASCSAEQLPNREHQQQLLTNHQQNERTTKSERPQQSTTNQQRHFGAQQTFDSTFALPLAQSMSPLELMALYTAAAMHDYDHPGRTNAFLVASEDRKAILYNDRSVLENHHAAESWRLLNQAQNQFIENLDSAETKRFRYLVLEYILATDLKQHFDIIMQFNERVSEMDLSNESDRVLISLMLIKFADINSPAKPYSLHRQWTERICQEFYEQGHEEKKRQMPVSPYMDRNEPAVAKLQDSFIAHIVNPLAIALNEAGLFPVLPGLPESELIINLKHNHQKWLHQIEAEQEKEDSTASASSTAAASGGDGRQPHKARSNNIGAGGEAEMALNSNGGVKKFDTTPKSVVAHISFIRHQIAHVQQQLFFVCPIDGGKTTAQGKQRQERHCRRISRTGGDHNNDGAGSNVPIVPTSVALCEPWRRRRFRWRRCSQCVHVQQGTSGGRRGRRRCGGCCCCNNGQNRRVIWLVRCRRAVRVFSFPSVVRIIYRNWPISPSKMNNKFYVPNGLIDDPPIHNFSQRQNAPAVPTSSSNDNWTTSDRQEQNKRAPMTRAEMIRRQKYELPNRSIGQLVSEQNEQKIGPDFERHQNIRVVVRGGAQNDGDQYLISSFDEVNLSEKIAENLRSIRFLWPFAVQRRVIPLILKTNEDLLCLSSTGSGKTGAFLIPIIARLEQFSCSGDRAAAKRRSPKAIIVAHTKELVQQIGKTARIVAKDTGVGVVVMMGSVHYLHVEAQITREGCDVLVSTPGRLRDYISKSLVDLDCLQFLVIDEADKFFSDTEFVRVFNVLKEAMDQCGENKSKPCRTLMFSATLDSEEIVEQFLRANFYHVEAGVNQSVSHVQQIVISATVRNNEKAKKLQQILLQDGGTVQSCTKTVIFLNECRRCDRIAIMLAYYGYRAISINGHRTLEQRSNALAQFNAGEYDVLVGTDIIARGMNIPNLTRVILYELPPVHRYEQYVHRVGRVGRMGNVGEAFVFFNPEDPNDLQMAVFLRDQLRSADQQRPKWLDEMVQGQQQFETEVQQHAEQEMQLNINLNSSSRCSTTGGSRRGVQQELDEDQDDWLYGSGPHKSNGSAAWTSPCGAVHPNWSVPSSPAAVVPLTAP</sequence>
<feature type="compositionally biased region" description="Polar residues" evidence="7">
    <location>
        <begin position="504"/>
        <end position="513"/>
    </location>
</feature>
<accession>A0A914HLN0</accession>
<keyword evidence="5" id="KW-0067">ATP-binding</keyword>
<dbReference type="Gene3D" id="1.10.1300.10">
    <property type="entry name" value="3'5'-cyclic nucleotide phosphodiesterase, catalytic domain"/>
    <property type="match status" value="2"/>
</dbReference>
<feature type="region of interest" description="Disordered" evidence="7">
    <location>
        <begin position="108"/>
        <end position="157"/>
    </location>
</feature>
<dbReference type="InterPro" id="IPR000629">
    <property type="entry name" value="RNA-helicase_DEAD-box_CS"/>
</dbReference>
<feature type="region of interest" description="Disordered" evidence="7">
    <location>
        <begin position="1184"/>
        <end position="1216"/>
    </location>
</feature>
<reference evidence="12" key="1">
    <citation type="submission" date="2022-11" db="UniProtKB">
        <authorList>
            <consortium name="WormBaseParasite"/>
        </authorList>
    </citation>
    <scope>IDENTIFICATION</scope>
</reference>
<dbReference type="InterPro" id="IPR036971">
    <property type="entry name" value="PDEase_catalytic_dom_sf"/>
</dbReference>
<dbReference type="SUPFAM" id="SSF52540">
    <property type="entry name" value="P-loop containing nucleoside triphosphate hydrolases"/>
    <property type="match status" value="1"/>
</dbReference>
<comment type="similarity">
    <text evidence="6">Belongs to the cyclic nucleotide phosphodiesterase family.</text>
</comment>
<name>A0A914HLN0_GLORO</name>
<dbReference type="GO" id="GO:0005524">
    <property type="term" value="F:ATP binding"/>
    <property type="evidence" value="ECO:0007669"/>
    <property type="project" value="UniProtKB-KW"/>
</dbReference>
<dbReference type="GO" id="GO:0004114">
    <property type="term" value="F:3',5'-cyclic-nucleotide phosphodiesterase activity"/>
    <property type="evidence" value="ECO:0007669"/>
    <property type="project" value="InterPro"/>
</dbReference>
<comment type="cofactor">
    <cofactor evidence="6">
        <name>a divalent metal cation</name>
        <dbReference type="ChEBI" id="CHEBI:60240"/>
    </cofactor>
    <text evidence="6">Binds 2 divalent metal cations per subunit. Site 1 may preferentially bind zinc ions, while site 2 has a preference for magnesium and/or manganese ions.</text>
</comment>
<evidence type="ECO:0000259" key="9">
    <source>
        <dbReference type="PROSITE" id="PS51194"/>
    </source>
</evidence>
<feature type="compositionally biased region" description="Polar residues" evidence="7">
    <location>
        <begin position="147"/>
        <end position="157"/>
    </location>
</feature>
<feature type="compositionally biased region" description="Acidic residues" evidence="7">
    <location>
        <begin position="641"/>
        <end position="660"/>
    </location>
</feature>
<feature type="compositionally biased region" description="Low complexity" evidence="7">
    <location>
        <begin position="301"/>
        <end position="312"/>
    </location>
</feature>
<keyword evidence="3 6" id="KW-0378">Hydrolase</keyword>
<feature type="compositionally biased region" description="Polar residues" evidence="7">
    <location>
        <begin position="703"/>
        <end position="717"/>
    </location>
</feature>
<dbReference type="InterPro" id="IPR014001">
    <property type="entry name" value="Helicase_ATP-bd"/>
</dbReference>
<feature type="region of interest" description="Disordered" evidence="7">
    <location>
        <begin position="45"/>
        <end position="78"/>
    </location>
</feature>
<dbReference type="InterPro" id="IPR011545">
    <property type="entry name" value="DEAD/DEAH_box_helicase_dom"/>
</dbReference>
<feature type="compositionally biased region" description="Basic and acidic residues" evidence="7">
    <location>
        <begin position="693"/>
        <end position="702"/>
    </location>
</feature>
<dbReference type="InterPro" id="IPR044742">
    <property type="entry name" value="DEAD/DEAH_RhlB"/>
</dbReference>
<evidence type="ECO:0000259" key="8">
    <source>
        <dbReference type="PROSITE" id="PS51192"/>
    </source>
</evidence>
<evidence type="ECO:0000256" key="1">
    <source>
        <dbReference type="ARBA" id="ARBA00022723"/>
    </source>
</evidence>
<dbReference type="PROSITE" id="PS00039">
    <property type="entry name" value="DEAD_ATP_HELICASE"/>
    <property type="match status" value="1"/>
</dbReference>
<evidence type="ECO:0000259" key="10">
    <source>
        <dbReference type="PROSITE" id="PS51845"/>
    </source>
</evidence>
<dbReference type="GO" id="GO:0003676">
    <property type="term" value="F:nucleic acid binding"/>
    <property type="evidence" value="ECO:0007669"/>
    <property type="project" value="InterPro"/>
</dbReference>
<feature type="region of interest" description="Disordered" evidence="7">
    <location>
        <begin position="958"/>
        <end position="991"/>
    </location>
</feature>
<feature type="compositionally biased region" description="Acidic residues" evidence="7">
    <location>
        <begin position="319"/>
        <end position="330"/>
    </location>
</feature>
<dbReference type="InterPro" id="IPR023174">
    <property type="entry name" value="PDEase_CS"/>
</dbReference>
<feature type="domain" description="Helicase C-terminal" evidence="9">
    <location>
        <begin position="1523"/>
        <end position="1677"/>
    </location>
</feature>
<feature type="compositionally biased region" description="Basic and acidic residues" evidence="7">
    <location>
        <begin position="364"/>
        <end position="376"/>
    </location>
</feature>
<dbReference type="CDD" id="cd00268">
    <property type="entry name" value="DEADc"/>
    <property type="match status" value="1"/>
</dbReference>
<feature type="region of interest" description="Disordered" evidence="7">
    <location>
        <begin position="239"/>
        <end position="516"/>
    </location>
</feature>
<feature type="compositionally biased region" description="Low complexity" evidence="7">
    <location>
        <begin position="965"/>
        <end position="975"/>
    </location>
</feature>
<dbReference type="GO" id="GO:0007165">
    <property type="term" value="P:signal transduction"/>
    <property type="evidence" value="ECO:0007669"/>
    <property type="project" value="InterPro"/>
</dbReference>
<dbReference type="PROSITE" id="PS51192">
    <property type="entry name" value="HELICASE_ATP_BIND_1"/>
    <property type="match status" value="1"/>
</dbReference>
<dbReference type="SMART" id="SM00490">
    <property type="entry name" value="HELICc"/>
    <property type="match status" value="1"/>
</dbReference>
<evidence type="ECO:0000313" key="11">
    <source>
        <dbReference type="Proteomes" id="UP000887572"/>
    </source>
</evidence>
<feature type="compositionally biased region" description="Polar residues" evidence="7">
    <location>
        <begin position="336"/>
        <end position="347"/>
    </location>
</feature>
<feature type="domain" description="Helicase ATP-binding" evidence="8">
    <location>
        <begin position="1307"/>
        <end position="1496"/>
    </location>
</feature>
<dbReference type="GO" id="GO:0004386">
    <property type="term" value="F:helicase activity"/>
    <property type="evidence" value="ECO:0007669"/>
    <property type="project" value="UniProtKB-KW"/>
</dbReference>
<evidence type="ECO:0000256" key="2">
    <source>
        <dbReference type="ARBA" id="ARBA00022741"/>
    </source>
</evidence>
<dbReference type="GO" id="GO:0043186">
    <property type="term" value="C:P granule"/>
    <property type="evidence" value="ECO:0007669"/>
    <property type="project" value="UniProtKB-ARBA"/>
</dbReference>
<dbReference type="Pfam" id="PF00270">
    <property type="entry name" value="DEAD"/>
    <property type="match status" value="1"/>
</dbReference>
<keyword evidence="4" id="KW-0347">Helicase</keyword>
<evidence type="ECO:0000256" key="7">
    <source>
        <dbReference type="SAM" id="MobiDB-lite"/>
    </source>
</evidence>
<feature type="region of interest" description="Disordered" evidence="7">
    <location>
        <begin position="192"/>
        <end position="218"/>
    </location>
</feature>
<feature type="compositionally biased region" description="Low complexity" evidence="7">
    <location>
        <begin position="127"/>
        <end position="146"/>
    </location>
</feature>
<feature type="compositionally biased region" description="Low complexity" evidence="7">
    <location>
        <begin position="385"/>
        <end position="408"/>
    </location>
</feature>
<dbReference type="InterPro" id="IPR002073">
    <property type="entry name" value="PDEase_catalytic_dom"/>
</dbReference>
<evidence type="ECO:0000256" key="5">
    <source>
        <dbReference type="ARBA" id="ARBA00022840"/>
    </source>
</evidence>
<evidence type="ECO:0000256" key="6">
    <source>
        <dbReference type="RuleBase" id="RU363067"/>
    </source>
</evidence>
<feature type="region of interest" description="Disordered" evidence="7">
    <location>
        <begin position="640"/>
        <end position="717"/>
    </location>
</feature>
<dbReference type="PROSITE" id="PS51845">
    <property type="entry name" value="PDEASE_I_2"/>
    <property type="match status" value="1"/>
</dbReference>
<dbReference type="PROSITE" id="PS51194">
    <property type="entry name" value="HELICASE_CTER"/>
    <property type="match status" value="1"/>
</dbReference>
<feature type="compositionally biased region" description="Gly residues" evidence="7">
    <location>
        <begin position="476"/>
        <end position="487"/>
    </location>
</feature>
<proteinExistence type="inferred from homology"/>
<feature type="compositionally biased region" description="Polar residues" evidence="7">
    <location>
        <begin position="668"/>
        <end position="677"/>
    </location>
</feature>
<feature type="compositionally biased region" description="Low complexity" evidence="7">
    <location>
        <begin position="445"/>
        <end position="460"/>
    </location>
</feature>
<dbReference type="EC" id="3.1.4.-" evidence="6"/>
<organism evidence="11 12">
    <name type="scientific">Globodera rostochiensis</name>
    <name type="common">Golden nematode worm</name>
    <name type="synonym">Heterodera rostochiensis</name>
    <dbReference type="NCBI Taxonomy" id="31243"/>
    <lineage>
        <taxon>Eukaryota</taxon>
        <taxon>Metazoa</taxon>
        <taxon>Ecdysozoa</taxon>
        <taxon>Nematoda</taxon>
        <taxon>Chromadorea</taxon>
        <taxon>Rhabditida</taxon>
        <taxon>Tylenchina</taxon>
        <taxon>Tylenchomorpha</taxon>
        <taxon>Tylenchoidea</taxon>
        <taxon>Heteroderidae</taxon>
        <taxon>Heteroderinae</taxon>
        <taxon>Globodera</taxon>
    </lineage>
</organism>
<dbReference type="InterPro" id="IPR001650">
    <property type="entry name" value="Helicase_C-like"/>
</dbReference>
<dbReference type="Pfam" id="PF00233">
    <property type="entry name" value="PDEase_I"/>
    <property type="match status" value="1"/>
</dbReference>
<dbReference type="SMART" id="SM00487">
    <property type="entry name" value="DEXDc"/>
    <property type="match status" value="1"/>
</dbReference>
<dbReference type="Gene3D" id="3.40.50.300">
    <property type="entry name" value="P-loop containing nucleotide triphosphate hydrolases"/>
    <property type="match status" value="2"/>
</dbReference>
<keyword evidence="2" id="KW-0547">Nucleotide-binding</keyword>
<feature type="compositionally biased region" description="Low complexity" evidence="7">
    <location>
        <begin position="1196"/>
        <end position="1206"/>
    </location>
</feature>
<keyword evidence="1 6" id="KW-0479">Metal-binding</keyword>
<dbReference type="Proteomes" id="UP000887572">
    <property type="component" value="Unplaced"/>
</dbReference>
<dbReference type="PROSITE" id="PS00126">
    <property type="entry name" value="PDEASE_I_1"/>
    <property type="match status" value="1"/>
</dbReference>
<dbReference type="SUPFAM" id="SSF109604">
    <property type="entry name" value="HD-domain/PDEase-like"/>
    <property type="match status" value="1"/>
</dbReference>
<dbReference type="InterPro" id="IPR003607">
    <property type="entry name" value="HD/PDEase_dom"/>
</dbReference>
<feature type="compositionally biased region" description="Low complexity" evidence="7">
    <location>
        <begin position="45"/>
        <end position="75"/>
    </location>
</feature>
<keyword evidence="11" id="KW-1185">Reference proteome</keyword>
<protein>
    <recommendedName>
        <fullName evidence="6">Phosphodiesterase</fullName>
        <ecNumber evidence="6">3.1.4.-</ecNumber>
    </recommendedName>
</protein>